<keyword evidence="1" id="KW-1133">Transmembrane helix</keyword>
<dbReference type="EMBL" id="JOJR01000081">
    <property type="protein sequence ID" value="RCN46366.1"/>
    <property type="molecule type" value="Genomic_DNA"/>
</dbReference>
<dbReference type="PANTHER" id="PTHR46068:SF1">
    <property type="entry name" value="TRANSPOSASE IS30-LIKE HTH DOMAIN-CONTAINING PROTEIN"/>
    <property type="match status" value="1"/>
</dbReference>
<dbReference type="InterPro" id="IPR036397">
    <property type="entry name" value="RNaseH_sf"/>
</dbReference>
<evidence type="ECO:0000256" key="1">
    <source>
        <dbReference type="SAM" id="Phobius"/>
    </source>
</evidence>
<keyword evidence="1" id="KW-0812">Transmembrane</keyword>
<sequence>MLSCSSVPKKSSSKYINNSMLCCKKTQSKLKVMWTDKEIKRVLMYRLMNHINLIDFGQLLCHFISGFFPIFPEITQRSRFFSSFVGSTVNSLWQAMFPYCCVLSISRILIIKKKMDPNHLNWQLWGVLVFGWMFTITVWLWSWLGMAFVFGHVGWVYDFSMWSSKYLQCCYIDMFSDIERASIVRLHKKKCSTSRTAEVLKLPPSPVKYTLNRYKKTGSIKDLRRTGRPKTQSIRENIEKIPWLVSIQTSEVPPVVRNVKKRRYDRSMASVRRLRPGQHLQVVWSDEKLFSTEQKDNKQNHRILAKDLDGAPARTSKLTQNWMRDHLCDFIAASEWPPSSPDLNPLDYGIWRILEALEAKIIEIAWCWPAIVICYLMYVGIIIHLLISKRQAGANKSRRQEILIFCQATFLNGWMFGLMAAWHNASWLGLTKNYHQCIINCVWILFSYLNPTLLIVLNK</sequence>
<dbReference type="GO" id="GO:0003676">
    <property type="term" value="F:nucleic acid binding"/>
    <property type="evidence" value="ECO:0007669"/>
    <property type="project" value="InterPro"/>
</dbReference>
<organism evidence="2 3">
    <name type="scientific">Ancylostoma caninum</name>
    <name type="common">Dog hookworm</name>
    <dbReference type="NCBI Taxonomy" id="29170"/>
    <lineage>
        <taxon>Eukaryota</taxon>
        <taxon>Metazoa</taxon>
        <taxon>Ecdysozoa</taxon>
        <taxon>Nematoda</taxon>
        <taxon>Chromadorea</taxon>
        <taxon>Rhabditida</taxon>
        <taxon>Rhabditina</taxon>
        <taxon>Rhabditomorpha</taxon>
        <taxon>Strongyloidea</taxon>
        <taxon>Ancylostomatidae</taxon>
        <taxon>Ancylostomatinae</taxon>
        <taxon>Ancylostoma</taxon>
    </lineage>
</organism>
<feature type="transmembrane region" description="Helical" evidence="1">
    <location>
        <begin position="402"/>
        <end position="421"/>
    </location>
</feature>
<evidence type="ECO:0000313" key="3">
    <source>
        <dbReference type="Proteomes" id="UP000252519"/>
    </source>
</evidence>
<name>A0A368GPS8_ANCCA</name>
<feature type="transmembrane region" description="Helical" evidence="1">
    <location>
        <begin position="433"/>
        <end position="457"/>
    </location>
</feature>
<feature type="transmembrane region" description="Helical" evidence="1">
    <location>
        <begin position="122"/>
        <end position="144"/>
    </location>
</feature>
<comment type="caution">
    <text evidence="2">The sequence shown here is derived from an EMBL/GenBank/DDBJ whole genome shotgun (WGS) entry which is preliminary data.</text>
</comment>
<gene>
    <name evidence="2" type="ORF">ANCCAN_07661</name>
</gene>
<dbReference type="PANTHER" id="PTHR46068">
    <property type="entry name" value="PROTEIN CBG27172"/>
    <property type="match status" value="1"/>
</dbReference>
<protein>
    <recommendedName>
        <fullName evidence="4">7TM GPCR serpentine receptor class x (Srx) domain-containing protein</fullName>
    </recommendedName>
</protein>
<keyword evidence="3" id="KW-1185">Reference proteome</keyword>
<proteinExistence type="predicted"/>
<evidence type="ECO:0000313" key="2">
    <source>
        <dbReference type="EMBL" id="RCN46366.1"/>
    </source>
</evidence>
<feature type="transmembrane region" description="Helical" evidence="1">
    <location>
        <begin position="368"/>
        <end position="387"/>
    </location>
</feature>
<dbReference type="InterPro" id="IPR036388">
    <property type="entry name" value="WH-like_DNA-bd_sf"/>
</dbReference>
<reference evidence="2 3" key="1">
    <citation type="submission" date="2014-10" db="EMBL/GenBank/DDBJ databases">
        <title>Draft genome of the hookworm Ancylostoma caninum.</title>
        <authorList>
            <person name="Mitreva M."/>
        </authorList>
    </citation>
    <scope>NUCLEOTIDE SEQUENCE [LARGE SCALE GENOMIC DNA]</scope>
    <source>
        <strain evidence="2 3">Baltimore</strain>
    </source>
</reference>
<keyword evidence="1" id="KW-0472">Membrane</keyword>
<dbReference type="Gene3D" id="3.30.420.10">
    <property type="entry name" value="Ribonuclease H-like superfamily/Ribonuclease H"/>
    <property type="match status" value="1"/>
</dbReference>
<accession>A0A368GPS8</accession>
<dbReference type="Proteomes" id="UP000252519">
    <property type="component" value="Unassembled WGS sequence"/>
</dbReference>
<dbReference type="OrthoDB" id="5793951at2759"/>
<feature type="transmembrane region" description="Helical" evidence="1">
    <location>
        <begin position="51"/>
        <end position="71"/>
    </location>
</feature>
<evidence type="ECO:0008006" key="4">
    <source>
        <dbReference type="Google" id="ProtNLM"/>
    </source>
</evidence>
<dbReference type="AlphaFoldDB" id="A0A368GPS8"/>
<feature type="transmembrane region" description="Helical" evidence="1">
    <location>
        <begin position="91"/>
        <end position="110"/>
    </location>
</feature>
<dbReference type="Gene3D" id="1.10.10.10">
    <property type="entry name" value="Winged helix-like DNA-binding domain superfamily/Winged helix DNA-binding domain"/>
    <property type="match status" value="1"/>
</dbReference>